<keyword evidence="4" id="KW-0479">Metal-binding</keyword>
<keyword evidence="3" id="KW-0808">Transferase</keyword>
<evidence type="ECO:0000259" key="10">
    <source>
        <dbReference type="PROSITE" id="PS51873"/>
    </source>
</evidence>
<dbReference type="STRING" id="94130.A0A2Z6QKZ4"/>
<sequence>MAFQVYVVGLEGKTTTYNDITPETKIIDFKKMVKNRIGVEPEHQRLIFASRQLEDKYTMEHYNITKGSTLHLVIRLPGGTEEKHYDPDDDIELTNEPDMITWEDDPDDLRAKMPCGHAIGPESLTAYCRSLVTEGKFQFFCPYVDPTNDVRCHVEWQYIDIRKIGLLTDDERQYFESKISENYSLRALGAQQCPQCSTYCERSDRNRTSVICLVCSRKPGASEYAFCWYCLHEVQSSRGYRCDNNLCGGVDPRLAILKNAVQKKVGSVSGVPSCRACPKCGTIIEHDRNCKHMKCPCDQEFCFVCLSLRNLQTGGWPCGTFNSVCNIAPIQTVIPGL</sequence>
<accession>A0A2Z6QKZ4</accession>
<evidence type="ECO:0000256" key="5">
    <source>
        <dbReference type="ARBA" id="ARBA00022737"/>
    </source>
</evidence>
<evidence type="ECO:0000256" key="3">
    <source>
        <dbReference type="ARBA" id="ARBA00022679"/>
    </source>
</evidence>
<keyword evidence="5" id="KW-0677">Repeat</keyword>
<name>A0A2Z6QKZ4_9GLOM</name>
<evidence type="ECO:0000313" key="11">
    <source>
        <dbReference type="EMBL" id="GBB85454.1"/>
    </source>
</evidence>
<dbReference type="InterPro" id="IPR019956">
    <property type="entry name" value="Ubiquitin_dom"/>
</dbReference>
<evidence type="ECO:0000256" key="8">
    <source>
        <dbReference type="ARBA" id="ARBA00022833"/>
    </source>
</evidence>
<evidence type="ECO:0000256" key="7">
    <source>
        <dbReference type="ARBA" id="ARBA00022786"/>
    </source>
</evidence>
<keyword evidence="7" id="KW-0833">Ubl conjugation pathway</keyword>
<dbReference type="SUPFAM" id="SSF54236">
    <property type="entry name" value="Ubiquitin-like"/>
    <property type="match status" value="1"/>
</dbReference>
<dbReference type="PRINTS" id="PR00348">
    <property type="entry name" value="UBIQUITIN"/>
</dbReference>
<dbReference type="CDD" id="cd20336">
    <property type="entry name" value="Rcat_RBR"/>
    <property type="match status" value="1"/>
</dbReference>
<keyword evidence="6" id="KW-0863">Zinc-finger</keyword>
<comment type="pathway">
    <text evidence="1">Protein modification; protein ubiquitination.</text>
</comment>
<protein>
    <submittedName>
        <fullName evidence="12">Probable E3 ubiquitin-protein ligase ARI3</fullName>
    </submittedName>
</protein>
<evidence type="ECO:0000256" key="2">
    <source>
        <dbReference type="ARBA" id="ARBA00022553"/>
    </source>
</evidence>
<dbReference type="GO" id="GO:0009893">
    <property type="term" value="P:positive regulation of metabolic process"/>
    <property type="evidence" value="ECO:0007669"/>
    <property type="project" value="UniProtKB-ARBA"/>
</dbReference>
<dbReference type="Gene3D" id="1.20.120.1750">
    <property type="match status" value="1"/>
</dbReference>
<dbReference type="Pfam" id="PF00240">
    <property type="entry name" value="ubiquitin"/>
    <property type="match status" value="1"/>
</dbReference>
<evidence type="ECO:0000256" key="4">
    <source>
        <dbReference type="ARBA" id="ARBA00022723"/>
    </source>
</evidence>
<dbReference type="AlphaFoldDB" id="A0A2Z6QKZ4"/>
<feature type="domain" description="Ubiquitin-like" evidence="9">
    <location>
        <begin position="3"/>
        <end position="79"/>
    </location>
</feature>
<proteinExistence type="predicted"/>
<dbReference type="GO" id="GO:0008270">
    <property type="term" value="F:zinc ion binding"/>
    <property type="evidence" value="ECO:0007669"/>
    <property type="project" value="UniProtKB-KW"/>
</dbReference>
<feature type="domain" description="RING-type" evidence="10">
    <location>
        <begin position="94"/>
        <end position="329"/>
    </location>
</feature>
<dbReference type="InterPro" id="IPR044066">
    <property type="entry name" value="TRIAD_supradom"/>
</dbReference>
<evidence type="ECO:0000256" key="1">
    <source>
        <dbReference type="ARBA" id="ARBA00004906"/>
    </source>
</evidence>
<dbReference type="PROSITE" id="PS51873">
    <property type="entry name" value="TRIAD"/>
    <property type="match status" value="1"/>
</dbReference>
<keyword evidence="2" id="KW-0597">Phosphoprotein</keyword>
<dbReference type="Proteomes" id="UP000615446">
    <property type="component" value="Unassembled WGS sequence"/>
</dbReference>
<organism evidence="11 13">
    <name type="scientific">Rhizophagus clarus</name>
    <dbReference type="NCBI Taxonomy" id="94130"/>
    <lineage>
        <taxon>Eukaryota</taxon>
        <taxon>Fungi</taxon>
        <taxon>Fungi incertae sedis</taxon>
        <taxon>Mucoromycota</taxon>
        <taxon>Glomeromycotina</taxon>
        <taxon>Glomeromycetes</taxon>
        <taxon>Glomerales</taxon>
        <taxon>Glomeraceae</taxon>
        <taxon>Rhizophagus</taxon>
    </lineage>
</organism>
<evidence type="ECO:0000259" key="9">
    <source>
        <dbReference type="PROSITE" id="PS50053"/>
    </source>
</evidence>
<reference evidence="12" key="2">
    <citation type="submission" date="2019-10" db="EMBL/GenBank/DDBJ databases">
        <title>Conservation and host-specific expression of non-tandemly repeated heterogenous ribosome RNA gene in arbuscular mycorrhizal fungi.</title>
        <authorList>
            <person name="Maeda T."/>
            <person name="Kobayashi Y."/>
            <person name="Nakagawa T."/>
            <person name="Ezawa T."/>
            <person name="Yamaguchi K."/>
            <person name="Bino T."/>
            <person name="Nishimoto Y."/>
            <person name="Shigenobu S."/>
            <person name="Kawaguchi M."/>
        </authorList>
    </citation>
    <scope>NUCLEOTIDE SEQUENCE</scope>
    <source>
        <strain evidence="12">HR1</strain>
    </source>
</reference>
<evidence type="ECO:0000256" key="6">
    <source>
        <dbReference type="ARBA" id="ARBA00022771"/>
    </source>
</evidence>
<dbReference type="PANTHER" id="PTHR10666">
    <property type="entry name" value="UBIQUITIN"/>
    <property type="match status" value="1"/>
</dbReference>
<gene>
    <name evidence="12" type="ORF">RCL2_002027500</name>
    <name evidence="11" type="ORF">RclHR1_00120008</name>
</gene>
<dbReference type="InterPro" id="IPR000626">
    <property type="entry name" value="Ubiquitin-like_dom"/>
</dbReference>
<keyword evidence="8" id="KW-0862">Zinc</keyword>
<dbReference type="InterPro" id="IPR029071">
    <property type="entry name" value="Ubiquitin-like_domsf"/>
</dbReference>
<dbReference type="OrthoDB" id="419317at2759"/>
<dbReference type="GO" id="GO:0016740">
    <property type="term" value="F:transferase activity"/>
    <property type="evidence" value="ECO:0007669"/>
    <property type="project" value="UniProtKB-KW"/>
</dbReference>
<reference evidence="11 13" key="1">
    <citation type="submission" date="2017-11" db="EMBL/GenBank/DDBJ databases">
        <title>The genome of Rhizophagus clarus HR1 reveals common genetic basis of auxotrophy among arbuscular mycorrhizal fungi.</title>
        <authorList>
            <person name="Kobayashi Y."/>
        </authorList>
    </citation>
    <scope>NUCLEOTIDE SEQUENCE [LARGE SCALE GENOMIC DNA]</scope>
    <source>
        <strain evidence="11 13">HR1</strain>
    </source>
</reference>
<evidence type="ECO:0000313" key="13">
    <source>
        <dbReference type="Proteomes" id="UP000247702"/>
    </source>
</evidence>
<dbReference type="SMART" id="SM00213">
    <property type="entry name" value="UBQ"/>
    <property type="match status" value="1"/>
</dbReference>
<dbReference type="PROSITE" id="PS50053">
    <property type="entry name" value="UBIQUITIN_2"/>
    <property type="match status" value="1"/>
</dbReference>
<comment type="caution">
    <text evidence="11">The sequence shown here is derived from an EMBL/GenBank/DDBJ whole genome shotgun (WGS) entry which is preliminary data.</text>
</comment>
<dbReference type="EMBL" id="BLAL01000228">
    <property type="protein sequence ID" value="GES93531.1"/>
    <property type="molecule type" value="Genomic_DNA"/>
</dbReference>
<dbReference type="EMBL" id="BEXD01000224">
    <property type="protein sequence ID" value="GBB85454.1"/>
    <property type="molecule type" value="Genomic_DNA"/>
</dbReference>
<keyword evidence="13" id="KW-1185">Reference proteome</keyword>
<evidence type="ECO:0000313" key="12">
    <source>
        <dbReference type="EMBL" id="GES93531.1"/>
    </source>
</evidence>
<dbReference type="InterPro" id="IPR050158">
    <property type="entry name" value="Ubiquitin_ubiquitin-like"/>
</dbReference>
<dbReference type="SUPFAM" id="SSF57850">
    <property type="entry name" value="RING/U-box"/>
    <property type="match status" value="2"/>
</dbReference>
<dbReference type="Gene3D" id="3.10.20.90">
    <property type="entry name" value="Phosphatidylinositol 3-kinase Catalytic Subunit, Chain A, domain 1"/>
    <property type="match status" value="1"/>
</dbReference>
<dbReference type="Proteomes" id="UP000247702">
    <property type="component" value="Unassembled WGS sequence"/>
</dbReference>